<dbReference type="GO" id="GO:0005524">
    <property type="term" value="F:ATP binding"/>
    <property type="evidence" value="ECO:0007669"/>
    <property type="project" value="UniProtKB-KW"/>
</dbReference>
<evidence type="ECO:0000256" key="1">
    <source>
        <dbReference type="ARBA" id="ARBA00022741"/>
    </source>
</evidence>
<evidence type="ECO:0000313" key="4">
    <source>
        <dbReference type="Proteomes" id="UP000327157"/>
    </source>
</evidence>
<accession>A0A5N5I4K4</accession>
<keyword evidence="1" id="KW-0547">Nucleotide-binding</keyword>
<proteinExistence type="predicted"/>
<reference evidence="3 4" key="1">
    <citation type="submission" date="2019-09" db="EMBL/GenBank/DDBJ databases">
        <authorList>
            <person name="Ou C."/>
        </authorList>
    </citation>
    <scope>NUCLEOTIDE SEQUENCE [LARGE SCALE GENOMIC DNA]</scope>
    <source>
        <strain evidence="3">S2</strain>
        <tissue evidence="3">Leaf</tissue>
    </source>
</reference>
<dbReference type="InterPro" id="IPR013126">
    <property type="entry name" value="Hsp_70_fam"/>
</dbReference>
<dbReference type="Proteomes" id="UP000327157">
    <property type="component" value="Unassembled WGS sequence"/>
</dbReference>
<dbReference type="PANTHER" id="PTHR19375">
    <property type="entry name" value="HEAT SHOCK PROTEIN 70KDA"/>
    <property type="match status" value="1"/>
</dbReference>
<dbReference type="Gene3D" id="2.60.34.10">
    <property type="entry name" value="Substrate Binding Domain Of DNAk, Chain A, domain 1"/>
    <property type="match status" value="1"/>
</dbReference>
<evidence type="ECO:0000256" key="2">
    <source>
        <dbReference type="ARBA" id="ARBA00022840"/>
    </source>
</evidence>
<dbReference type="SUPFAM" id="SSF100920">
    <property type="entry name" value="Heat shock protein 70kD (HSP70), peptide-binding domain"/>
    <property type="match status" value="1"/>
</dbReference>
<protein>
    <submittedName>
        <fullName evidence="3">Heat shock 70 kDa protein</fullName>
    </submittedName>
</protein>
<gene>
    <name evidence="3" type="ORF">D8674_039128</name>
</gene>
<dbReference type="Pfam" id="PF00012">
    <property type="entry name" value="HSP70"/>
    <property type="match status" value="1"/>
</dbReference>
<dbReference type="AlphaFoldDB" id="A0A5N5I4K4"/>
<name>A0A5N5I4K4_9ROSA</name>
<dbReference type="InterPro" id="IPR029047">
    <property type="entry name" value="HSP70_peptide-bd_sf"/>
</dbReference>
<comment type="caution">
    <text evidence="3">The sequence shown here is derived from an EMBL/GenBank/DDBJ whole genome shotgun (WGS) entry which is preliminary data.</text>
</comment>
<keyword evidence="3" id="KW-0346">Stress response</keyword>
<reference evidence="3 4" key="2">
    <citation type="submission" date="2019-11" db="EMBL/GenBank/DDBJ databases">
        <title>A de novo genome assembly of a pear dwarfing rootstock.</title>
        <authorList>
            <person name="Wang F."/>
            <person name="Wang J."/>
            <person name="Li S."/>
            <person name="Zhang Y."/>
            <person name="Fang M."/>
            <person name="Ma L."/>
            <person name="Zhao Y."/>
            <person name="Jiang S."/>
        </authorList>
    </citation>
    <scope>NUCLEOTIDE SEQUENCE [LARGE SCALE GENOMIC DNA]</scope>
    <source>
        <strain evidence="3">S2</strain>
        <tissue evidence="3">Leaf</tissue>
    </source>
</reference>
<sequence>MILCSSNLRHSSSTKGPASIEVTFDIEANGIVTNSAKDKVTNKEKKITLRSSGGLTDREIEKMVREAELHAQRDKRGKH</sequence>
<keyword evidence="4" id="KW-1185">Reference proteome</keyword>
<evidence type="ECO:0000313" key="3">
    <source>
        <dbReference type="EMBL" id="KAB2634117.1"/>
    </source>
</evidence>
<keyword evidence="2" id="KW-0067">ATP-binding</keyword>
<organism evidence="3 4">
    <name type="scientific">Pyrus ussuriensis x Pyrus communis</name>
    <dbReference type="NCBI Taxonomy" id="2448454"/>
    <lineage>
        <taxon>Eukaryota</taxon>
        <taxon>Viridiplantae</taxon>
        <taxon>Streptophyta</taxon>
        <taxon>Embryophyta</taxon>
        <taxon>Tracheophyta</taxon>
        <taxon>Spermatophyta</taxon>
        <taxon>Magnoliopsida</taxon>
        <taxon>eudicotyledons</taxon>
        <taxon>Gunneridae</taxon>
        <taxon>Pentapetalae</taxon>
        <taxon>rosids</taxon>
        <taxon>fabids</taxon>
        <taxon>Rosales</taxon>
        <taxon>Rosaceae</taxon>
        <taxon>Amygdaloideae</taxon>
        <taxon>Maleae</taxon>
        <taxon>Pyrus</taxon>
    </lineage>
</organism>
<dbReference type="OrthoDB" id="1423031at2759"/>
<dbReference type="GO" id="GO:0140662">
    <property type="term" value="F:ATP-dependent protein folding chaperone"/>
    <property type="evidence" value="ECO:0007669"/>
    <property type="project" value="InterPro"/>
</dbReference>
<dbReference type="EMBL" id="SMOL01000095">
    <property type="protein sequence ID" value="KAB2634117.1"/>
    <property type="molecule type" value="Genomic_DNA"/>
</dbReference>